<feature type="transmembrane region" description="Helical" evidence="9">
    <location>
        <begin position="338"/>
        <end position="358"/>
    </location>
</feature>
<dbReference type="Gene3D" id="1.20.1250.20">
    <property type="entry name" value="MFS general substrate transporter like domains"/>
    <property type="match status" value="1"/>
</dbReference>
<reference evidence="11" key="1">
    <citation type="submission" date="2017-10" db="EMBL/GenBank/DDBJ databases">
        <authorList>
            <person name="Banno H."/>
            <person name="Chua N.-H."/>
        </authorList>
    </citation>
    <scope>NUCLEOTIDE SEQUENCE</scope>
</reference>
<sequence>MDQSNDMHNAVKNNARQTVNDNNNKNSSDNNATNNDGHNDEEDAAKGGISSIGTGSRSSSNSRSSPTNSVEDGLTKPLLLAVIALVFGSSVQFGFQLACINSPRHLIEKFIEETSFAEDRERFEEMRAWIWSSIVAAFPLGAIFGCLIAATLSDTYGRKTTIFFNNIPATIAGVLMTFAYPFKIWYLLLIGRLVIGVSAGISSGVLSTFLTELAPVRLRGTLGGSNQLLITAAMLFSNILSFSALFGTETRWPYIFVFTFFPIIAQLILLRYCPESPRYTLIFGKNELQSEKDLRMLRGRSDVRAEIEAIQKEAREKEKEPKITFATLFARELRWSTMIAIFLMFMQQMSGINAAMYYSNDIFKSTGLIGDQIILATCAIMLTNVLMTLASEWLVDHPLFGRRFLLLTGMVGMFLMSIGIVASLILISMKDHINEGRILAIVFMVMYVFAFAIGPGPIPWFYVGELFPSYSRASGTSIACAVNLMTNFWVGLLFPPIREHLTHYTFLIFTVALFFGTIITMFFIPETKGKTIEEIQQHLKKKRPSCI</sequence>
<feature type="transmembrane region" description="Helical" evidence="9">
    <location>
        <begin position="373"/>
        <end position="395"/>
    </location>
</feature>
<dbReference type="GO" id="GO:0005353">
    <property type="term" value="F:fructose transmembrane transporter activity"/>
    <property type="evidence" value="ECO:0007669"/>
    <property type="project" value="UniProtKB-ARBA"/>
</dbReference>
<evidence type="ECO:0000256" key="9">
    <source>
        <dbReference type="SAM" id="Phobius"/>
    </source>
</evidence>
<feature type="region of interest" description="Disordered" evidence="8">
    <location>
        <begin position="1"/>
        <end position="71"/>
    </location>
</feature>
<evidence type="ECO:0000256" key="3">
    <source>
        <dbReference type="ARBA" id="ARBA00022475"/>
    </source>
</evidence>
<evidence type="ECO:0000259" key="10">
    <source>
        <dbReference type="PROSITE" id="PS50850"/>
    </source>
</evidence>
<feature type="transmembrane region" description="Helical" evidence="9">
    <location>
        <begin position="128"/>
        <end position="150"/>
    </location>
</feature>
<feature type="transmembrane region" description="Helical" evidence="9">
    <location>
        <begin position="438"/>
        <end position="463"/>
    </location>
</feature>
<evidence type="ECO:0000256" key="8">
    <source>
        <dbReference type="SAM" id="MobiDB-lite"/>
    </source>
</evidence>
<evidence type="ECO:0000256" key="6">
    <source>
        <dbReference type="ARBA" id="ARBA00023136"/>
    </source>
</evidence>
<keyword evidence="4 9" id="KW-0812">Transmembrane</keyword>
<dbReference type="PROSITE" id="PS00217">
    <property type="entry name" value="SUGAR_TRANSPORT_2"/>
    <property type="match status" value="1"/>
</dbReference>
<feature type="transmembrane region" description="Helical" evidence="9">
    <location>
        <begin position="475"/>
        <end position="497"/>
    </location>
</feature>
<dbReference type="SUPFAM" id="SSF103473">
    <property type="entry name" value="MFS general substrate transporter"/>
    <property type="match status" value="1"/>
</dbReference>
<dbReference type="PROSITE" id="PS50850">
    <property type="entry name" value="MFS"/>
    <property type="match status" value="1"/>
</dbReference>
<dbReference type="PRINTS" id="PR00171">
    <property type="entry name" value="SUGRTRNSPORT"/>
</dbReference>
<gene>
    <name evidence="11" type="primary">slc2,fgt</name>
</gene>
<dbReference type="InterPro" id="IPR003663">
    <property type="entry name" value="Sugar/inositol_transpt"/>
</dbReference>
<evidence type="ECO:0000256" key="1">
    <source>
        <dbReference type="ARBA" id="ARBA00004651"/>
    </source>
</evidence>
<accession>A0A346RVJ7</accession>
<dbReference type="PANTHER" id="PTHR23503">
    <property type="entry name" value="SOLUTE CARRIER FAMILY 2"/>
    <property type="match status" value="1"/>
</dbReference>
<name>A0A346RVJ7_ANISI</name>
<feature type="domain" description="Major facilitator superfamily (MFS) profile" evidence="10">
    <location>
        <begin position="82"/>
        <end position="528"/>
    </location>
</feature>
<feature type="compositionally biased region" description="Polar residues" evidence="8">
    <location>
        <begin position="1"/>
        <end position="19"/>
    </location>
</feature>
<feature type="transmembrane region" description="Helical" evidence="9">
    <location>
        <begin position="252"/>
        <end position="270"/>
    </location>
</feature>
<dbReference type="InterPro" id="IPR005829">
    <property type="entry name" value="Sugar_transporter_CS"/>
</dbReference>
<keyword evidence="11" id="KW-0762">Sugar transport</keyword>
<dbReference type="PANTHER" id="PTHR23503:SF8">
    <property type="entry name" value="FACILITATED GLUCOSE TRANSPORTER PROTEIN 1"/>
    <property type="match status" value="1"/>
</dbReference>
<evidence type="ECO:0000256" key="2">
    <source>
        <dbReference type="ARBA" id="ARBA00022448"/>
    </source>
</evidence>
<dbReference type="GO" id="GO:0005886">
    <property type="term" value="C:plasma membrane"/>
    <property type="evidence" value="ECO:0007669"/>
    <property type="project" value="UniProtKB-SubCell"/>
</dbReference>
<feature type="transmembrane region" description="Helical" evidence="9">
    <location>
        <begin position="404"/>
        <end position="426"/>
    </location>
</feature>
<keyword evidence="6 9" id="KW-0472">Membrane</keyword>
<keyword evidence="5 9" id="KW-1133">Transmembrane helix</keyword>
<organism evidence="11">
    <name type="scientific">Anisakis simplex</name>
    <name type="common">Herring worm</name>
    <dbReference type="NCBI Taxonomy" id="6269"/>
    <lineage>
        <taxon>Eukaryota</taxon>
        <taxon>Metazoa</taxon>
        <taxon>Ecdysozoa</taxon>
        <taxon>Nematoda</taxon>
        <taxon>Chromadorea</taxon>
        <taxon>Rhabditida</taxon>
        <taxon>Spirurina</taxon>
        <taxon>Ascaridomorpha</taxon>
        <taxon>Ascaridoidea</taxon>
        <taxon>Anisakidae</taxon>
        <taxon>Anisakis</taxon>
        <taxon>Anisakis simplex complex</taxon>
    </lineage>
</organism>
<keyword evidence="2 7" id="KW-0813">Transport</keyword>
<comment type="similarity">
    <text evidence="7">Belongs to the major facilitator superfamily. Sugar transporter (TC 2.A.1.1) family.</text>
</comment>
<feature type="compositionally biased region" description="Low complexity" evidence="8">
    <location>
        <begin position="47"/>
        <end position="69"/>
    </location>
</feature>
<keyword evidence="3" id="KW-1003">Cell membrane</keyword>
<proteinExistence type="inferred from homology"/>
<feature type="transmembrane region" description="Helical" evidence="9">
    <location>
        <begin position="78"/>
        <end position="98"/>
    </location>
</feature>
<dbReference type="InterPro" id="IPR005828">
    <property type="entry name" value="MFS_sugar_transport-like"/>
</dbReference>
<evidence type="ECO:0000256" key="5">
    <source>
        <dbReference type="ARBA" id="ARBA00022989"/>
    </source>
</evidence>
<evidence type="ECO:0000256" key="4">
    <source>
        <dbReference type="ARBA" id="ARBA00022692"/>
    </source>
</evidence>
<feature type="compositionally biased region" description="Low complexity" evidence="8">
    <location>
        <begin position="20"/>
        <end position="36"/>
    </location>
</feature>
<dbReference type="GO" id="GO:1990539">
    <property type="term" value="P:fructose import across plasma membrane"/>
    <property type="evidence" value="ECO:0007669"/>
    <property type="project" value="UniProtKB-ARBA"/>
</dbReference>
<evidence type="ECO:0000256" key="7">
    <source>
        <dbReference type="RuleBase" id="RU003346"/>
    </source>
</evidence>
<dbReference type="InterPro" id="IPR045263">
    <property type="entry name" value="GLUT"/>
</dbReference>
<feature type="transmembrane region" description="Helical" evidence="9">
    <location>
        <begin position="162"/>
        <end position="180"/>
    </location>
</feature>
<dbReference type="InterPro" id="IPR020846">
    <property type="entry name" value="MFS_dom"/>
</dbReference>
<dbReference type="NCBIfam" id="TIGR00879">
    <property type="entry name" value="SP"/>
    <property type="match status" value="1"/>
</dbReference>
<dbReference type="AlphaFoldDB" id="A0A346RVJ7"/>
<dbReference type="EMBL" id="MG210725">
    <property type="protein sequence ID" value="AXS78237.1"/>
    <property type="molecule type" value="Genomic_DNA"/>
</dbReference>
<feature type="transmembrane region" description="Helical" evidence="9">
    <location>
        <begin position="228"/>
        <end position="246"/>
    </location>
</feature>
<feature type="transmembrane region" description="Helical" evidence="9">
    <location>
        <begin position="186"/>
        <end position="207"/>
    </location>
</feature>
<dbReference type="InterPro" id="IPR036259">
    <property type="entry name" value="MFS_trans_sf"/>
</dbReference>
<comment type="subcellular location">
    <subcellularLocation>
        <location evidence="1">Cell membrane</location>
        <topology evidence="1">Multi-pass membrane protein</topology>
    </subcellularLocation>
</comment>
<protein>
    <submittedName>
        <fullName evidence="11">Solute carrier family 2, facilitated glucose transporter member 5</fullName>
    </submittedName>
</protein>
<evidence type="ECO:0000313" key="11">
    <source>
        <dbReference type="EMBL" id="AXS78237.1"/>
    </source>
</evidence>
<feature type="transmembrane region" description="Helical" evidence="9">
    <location>
        <begin position="503"/>
        <end position="524"/>
    </location>
</feature>
<dbReference type="Pfam" id="PF00083">
    <property type="entry name" value="Sugar_tr"/>
    <property type="match status" value="1"/>
</dbReference>
<dbReference type="FunFam" id="1.20.1250.20:FF:001511">
    <property type="entry name" value="Solute carrier family 2, facilitated glucose transporter member 5"/>
    <property type="match status" value="1"/>
</dbReference>